<keyword evidence="2" id="KW-0812">Transmembrane</keyword>
<evidence type="ECO:0000313" key="3">
    <source>
        <dbReference type="EMBL" id="MFD1203290.1"/>
    </source>
</evidence>
<dbReference type="RefSeq" id="WP_343962218.1">
    <property type="nucleotide sequence ID" value="NZ_BAAAKZ010000015.1"/>
</dbReference>
<sequence>MNTSNPSQRDIAVLAIVATIGILVGAGLSLTGVQKQDPVLIGFGLVALGFGCAGWPGMLYARYIQPQQGHEAPREEPPQSAAHPKLPYAPAAPGATGAPAAPGAGESASSDREPPGLTVVLLTLAGPLLACVGAVVTLSFGDPLELIGSGRRALPLWLFSGIILAGTAALVILYLVTVLKRRS</sequence>
<accession>A0ABW3TSD0</accession>
<feature type="transmembrane region" description="Helical" evidence="2">
    <location>
        <begin position="12"/>
        <end position="33"/>
    </location>
</feature>
<feature type="transmembrane region" description="Helical" evidence="2">
    <location>
        <begin position="39"/>
        <end position="61"/>
    </location>
</feature>
<comment type="caution">
    <text evidence="3">The sequence shown here is derived from an EMBL/GenBank/DDBJ whole genome shotgun (WGS) entry which is preliminary data.</text>
</comment>
<keyword evidence="2" id="KW-1133">Transmembrane helix</keyword>
<gene>
    <name evidence="3" type="ORF">ACFQ3U_15440</name>
</gene>
<dbReference type="EMBL" id="JBHTLY010000010">
    <property type="protein sequence ID" value="MFD1203290.1"/>
    <property type="molecule type" value="Genomic_DNA"/>
</dbReference>
<evidence type="ECO:0008006" key="5">
    <source>
        <dbReference type="Google" id="ProtNLM"/>
    </source>
</evidence>
<dbReference type="Proteomes" id="UP001597181">
    <property type="component" value="Unassembled WGS sequence"/>
</dbReference>
<evidence type="ECO:0000313" key="4">
    <source>
        <dbReference type="Proteomes" id="UP001597181"/>
    </source>
</evidence>
<proteinExistence type="predicted"/>
<feature type="transmembrane region" description="Helical" evidence="2">
    <location>
        <begin position="117"/>
        <end position="136"/>
    </location>
</feature>
<protein>
    <recommendedName>
        <fullName evidence="5">Secreted protein with PEP-CTERM sorting signal</fullName>
    </recommendedName>
</protein>
<keyword evidence="2" id="KW-0472">Membrane</keyword>
<evidence type="ECO:0000256" key="2">
    <source>
        <dbReference type="SAM" id="Phobius"/>
    </source>
</evidence>
<name>A0ABW3TSD0_9MICO</name>
<keyword evidence="4" id="KW-1185">Reference proteome</keyword>
<feature type="transmembrane region" description="Helical" evidence="2">
    <location>
        <begin position="156"/>
        <end position="179"/>
    </location>
</feature>
<organism evidence="3 4">
    <name type="scientific">Leucobacter albus</name>
    <dbReference type="NCBI Taxonomy" id="272210"/>
    <lineage>
        <taxon>Bacteria</taxon>
        <taxon>Bacillati</taxon>
        <taxon>Actinomycetota</taxon>
        <taxon>Actinomycetes</taxon>
        <taxon>Micrococcales</taxon>
        <taxon>Microbacteriaceae</taxon>
        <taxon>Leucobacter</taxon>
    </lineage>
</organism>
<evidence type="ECO:0000256" key="1">
    <source>
        <dbReference type="SAM" id="MobiDB-lite"/>
    </source>
</evidence>
<reference evidence="4" key="1">
    <citation type="journal article" date="2019" name="Int. J. Syst. Evol. Microbiol.">
        <title>The Global Catalogue of Microorganisms (GCM) 10K type strain sequencing project: providing services to taxonomists for standard genome sequencing and annotation.</title>
        <authorList>
            <consortium name="The Broad Institute Genomics Platform"/>
            <consortium name="The Broad Institute Genome Sequencing Center for Infectious Disease"/>
            <person name="Wu L."/>
            <person name="Ma J."/>
        </authorList>
    </citation>
    <scope>NUCLEOTIDE SEQUENCE [LARGE SCALE GENOMIC DNA]</scope>
    <source>
        <strain evidence="4">CCUG 50213</strain>
    </source>
</reference>
<feature type="region of interest" description="Disordered" evidence="1">
    <location>
        <begin position="69"/>
        <end position="88"/>
    </location>
</feature>